<evidence type="ECO:0000313" key="2">
    <source>
        <dbReference type="Proteomes" id="UP001198151"/>
    </source>
</evidence>
<dbReference type="EMBL" id="JAJEQX010000013">
    <property type="protein sequence ID" value="MCC2254518.1"/>
    <property type="molecule type" value="Genomic_DNA"/>
</dbReference>
<protein>
    <submittedName>
        <fullName evidence="1">Uncharacterized protein</fullName>
    </submittedName>
</protein>
<keyword evidence="2" id="KW-1185">Reference proteome</keyword>
<evidence type="ECO:0000313" key="1">
    <source>
        <dbReference type="EMBL" id="MCC2254518.1"/>
    </source>
</evidence>
<gene>
    <name evidence="1" type="ORF">LKD70_08820</name>
</gene>
<proteinExistence type="predicted"/>
<reference evidence="1 2" key="1">
    <citation type="submission" date="2021-10" db="EMBL/GenBank/DDBJ databases">
        <title>Anaerobic single-cell dispensing facilitates the cultivation of human gut bacteria.</title>
        <authorList>
            <person name="Afrizal A."/>
        </authorList>
    </citation>
    <scope>NUCLEOTIDE SEQUENCE [LARGE SCALE GENOMIC DNA]</scope>
    <source>
        <strain evidence="1 2">CLA-AA-H200</strain>
    </source>
</reference>
<dbReference type="Proteomes" id="UP001198151">
    <property type="component" value="Unassembled WGS sequence"/>
</dbReference>
<organism evidence="1 2">
    <name type="scientific">Ruminococcus turbiniformis</name>
    <dbReference type="NCBI Taxonomy" id="2881258"/>
    <lineage>
        <taxon>Bacteria</taxon>
        <taxon>Bacillati</taxon>
        <taxon>Bacillota</taxon>
        <taxon>Clostridia</taxon>
        <taxon>Eubacteriales</taxon>
        <taxon>Oscillospiraceae</taxon>
        <taxon>Ruminococcus</taxon>
    </lineage>
</organism>
<sequence>MRESYRAYQVDILKKGEYNVRGKNRPAKERAETKKERMKWSNCHGTFSFIF</sequence>
<comment type="caution">
    <text evidence="1">The sequence shown here is derived from an EMBL/GenBank/DDBJ whole genome shotgun (WGS) entry which is preliminary data.</text>
</comment>
<accession>A0ABS8FYY4</accession>
<dbReference type="RefSeq" id="WP_227707659.1">
    <property type="nucleotide sequence ID" value="NZ_JAJEQX010000013.1"/>
</dbReference>
<name>A0ABS8FYY4_9FIRM</name>